<accession>A0AAW5QRH5</accession>
<organism evidence="2 3">
    <name type="scientific">Microbaculum marinisediminis</name>
    <dbReference type="NCBI Taxonomy" id="2931392"/>
    <lineage>
        <taxon>Bacteria</taxon>
        <taxon>Pseudomonadati</taxon>
        <taxon>Pseudomonadota</taxon>
        <taxon>Alphaproteobacteria</taxon>
        <taxon>Hyphomicrobiales</taxon>
        <taxon>Tepidamorphaceae</taxon>
        <taxon>Microbaculum</taxon>
    </lineage>
</organism>
<sequence>MKLLMPLWQRLLITIVVMLVAGYVAGYLWQMILGFPLPSYGAGLIGGLSALPVWDLLKRIRPNQGA</sequence>
<gene>
    <name evidence="2" type="ORF">MUB46_02320</name>
</gene>
<evidence type="ECO:0008006" key="4">
    <source>
        <dbReference type="Google" id="ProtNLM"/>
    </source>
</evidence>
<evidence type="ECO:0000256" key="1">
    <source>
        <dbReference type="SAM" id="Phobius"/>
    </source>
</evidence>
<proteinExistence type="predicted"/>
<evidence type="ECO:0000313" key="2">
    <source>
        <dbReference type="EMBL" id="MCT8970686.1"/>
    </source>
</evidence>
<feature type="transmembrane region" description="Helical" evidence="1">
    <location>
        <begin position="38"/>
        <end position="57"/>
    </location>
</feature>
<dbReference type="EMBL" id="JALIDZ010000001">
    <property type="protein sequence ID" value="MCT8970686.1"/>
    <property type="molecule type" value="Genomic_DNA"/>
</dbReference>
<feature type="transmembrane region" description="Helical" evidence="1">
    <location>
        <begin position="12"/>
        <end position="32"/>
    </location>
</feature>
<dbReference type="RefSeq" id="WP_261614249.1">
    <property type="nucleotide sequence ID" value="NZ_JALIDZ010000001.1"/>
</dbReference>
<keyword evidence="1" id="KW-1133">Transmembrane helix</keyword>
<keyword evidence="1" id="KW-0472">Membrane</keyword>
<comment type="caution">
    <text evidence="2">The sequence shown here is derived from an EMBL/GenBank/DDBJ whole genome shotgun (WGS) entry which is preliminary data.</text>
</comment>
<dbReference type="AlphaFoldDB" id="A0AAW5QRH5"/>
<keyword evidence="3" id="KW-1185">Reference proteome</keyword>
<evidence type="ECO:0000313" key="3">
    <source>
        <dbReference type="Proteomes" id="UP001320898"/>
    </source>
</evidence>
<name>A0AAW5QRH5_9HYPH</name>
<dbReference type="Proteomes" id="UP001320898">
    <property type="component" value="Unassembled WGS sequence"/>
</dbReference>
<reference evidence="2 3" key="1">
    <citation type="submission" date="2022-04" db="EMBL/GenBank/DDBJ databases">
        <authorList>
            <person name="Ye Y.-Q."/>
            <person name="Du Z.-J."/>
        </authorList>
    </citation>
    <scope>NUCLEOTIDE SEQUENCE [LARGE SCALE GENOMIC DNA]</scope>
    <source>
        <strain evidence="2 3">A6E488</strain>
    </source>
</reference>
<keyword evidence="1" id="KW-0812">Transmembrane</keyword>
<protein>
    <recommendedName>
        <fullName evidence="4">XapX domain-containing protein</fullName>
    </recommendedName>
</protein>